<accession>A0ABQ9XC77</accession>
<evidence type="ECO:0000313" key="2">
    <source>
        <dbReference type="Proteomes" id="UP001281761"/>
    </source>
</evidence>
<gene>
    <name evidence="1" type="ORF">BLNAU_14910</name>
</gene>
<comment type="caution">
    <text evidence="1">The sequence shown here is derived from an EMBL/GenBank/DDBJ whole genome shotgun (WGS) entry which is preliminary data.</text>
</comment>
<keyword evidence="2" id="KW-1185">Reference proteome</keyword>
<dbReference type="EMBL" id="JARBJD010000142">
    <property type="protein sequence ID" value="KAK2950108.1"/>
    <property type="molecule type" value="Genomic_DNA"/>
</dbReference>
<dbReference type="Proteomes" id="UP001281761">
    <property type="component" value="Unassembled WGS sequence"/>
</dbReference>
<sequence>MITPLSFSFRVYHTALTAPHPDLIDSFLTAVEISSSPSDTPFRHDRHLNLISALSQSSSPLFTKLSEPLLDTTIPLDSLISPRSFTDPASSFVRMELGASDHTKSTSQSICAEAGCCVYLMSRSEISEPDSPIDFASELGIQFAGCLVNALHSTTTLPRSFPFFSPDLSGLSEQPRVNLAAFDHVFEIAVLINNLPLVAVTLSQSSSPLFTKLSEPLLGPTFTLDSLLSPRSFTDPPRSYFRMANTNPSFFRRLVETHARHILDIAISTPVMTVRVGSDSPSEPHCLDFGRMTPNAF</sequence>
<name>A0ABQ9XC77_9EUKA</name>
<protein>
    <submittedName>
        <fullName evidence="1">Uncharacterized protein</fullName>
    </submittedName>
</protein>
<organism evidence="1 2">
    <name type="scientific">Blattamonas nauphoetae</name>
    <dbReference type="NCBI Taxonomy" id="2049346"/>
    <lineage>
        <taxon>Eukaryota</taxon>
        <taxon>Metamonada</taxon>
        <taxon>Preaxostyla</taxon>
        <taxon>Oxymonadida</taxon>
        <taxon>Blattamonas</taxon>
    </lineage>
</organism>
<proteinExistence type="predicted"/>
<reference evidence="1 2" key="1">
    <citation type="journal article" date="2022" name="bioRxiv">
        <title>Genomics of Preaxostyla Flagellates Illuminates Evolutionary Transitions and the Path Towards Mitochondrial Loss.</title>
        <authorList>
            <person name="Novak L.V.F."/>
            <person name="Treitli S.C."/>
            <person name="Pyrih J."/>
            <person name="Halakuc P."/>
            <person name="Pipaliya S.V."/>
            <person name="Vacek V."/>
            <person name="Brzon O."/>
            <person name="Soukal P."/>
            <person name="Eme L."/>
            <person name="Dacks J.B."/>
            <person name="Karnkowska A."/>
            <person name="Elias M."/>
            <person name="Hampl V."/>
        </authorList>
    </citation>
    <scope>NUCLEOTIDE SEQUENCE [LARGE SCALE GENOMIC DNA]</scope>
    <source>
        <strain evidence="1">NAU3</strain>
        <tissue evidence="1">Gut</tissue>
    </source>
</reference>
<evidence type="ECO:0000313" key="1">
    <source>
        <dbReference type="EMBL" id="KAK2950108.1"/>
    </source>
</evidence>